<dbReference type="InterPro" id="IPR008949">
    <property type="entry name" value="Isoprenoid_synthase_dom_sf"/>
</dbReference>
<dbReference type="InterPro" id="IPR017827">
    <property type="entry name" value="HSQ_synthase_HpnC"/>
</dbReference>
<gene>
    <name evidence="1" type="primary">crtB</name>
    <name evidence="1" type="ORF">Rcae01_01880</name>
</gene>
<dbReference type="Gene3D" id="1.10.600.10">
    <property type="entry name" value="Farnesyl Diphosphate Synthase"/>
    <property type="match status" value="1"/>
</dbReference>
<dbReference type="CDD" id="cd00683">
    <property type="entry name" value="Trans_IPPS_HH"/>
    <property type="match status" value="1"/>
</dbReference>
<accession>A0ABP9VML2</accession>
<evidence type="ECO:0000313" key="2">
    <source>
        <dbReference type="Proteomes" id="UP001416858"/>
    </source>
</evidence>
<keyword evidence="2" id="KW-1185">Reference proteome</keyword>
<dbReference type="Pfam" id="PF00494">
    <property type="entry name" value="SQS_PSY"/>
    <property type="match status" value="1"/>
</dbReference>
<reference evidence="1 2" key="1">
    <citation type="submission" date="2024-02" db="EMBL/GenBank/DDBJ databases">
        <title>Rhodopirellula caenicola NBRC 110016.</title>
        <authorList>
            <person name="Ichikawa N."/>
            <person name="Katano-Makiyama Y."/>
            <person name="Hidaka K."/>
        </authorList>
    </citation>
    <scope>NUCLEOTIDE SEQUENCE [LARGE SCALE GENOMIC DNA]</scope>
    <source>
        <strain evidence="1 2">NBRC 110016</strain>
    </source>
</reference>
<dbReference type="SFLD" id="SFLDG01018">
    <property type="entry name" value="Squalene/Phytoene_Synthase_Lik"/>
    <property type="match status" value="1"/>
</dbReference>
<dbReference type="SFLD" id="SFLDS00005">
    <property type="entry name" value="Isoprenoid_Synthase_Type_I"/>
    <property type="match status" value="1"/>
</dbReference>
<dbReference type="InterPro" id="IPR033904">
    <property type="entry name" value="Trans_IPPS_HH"/>
</dbReference>
<protein>
    <submittedName>
        <fullName evidence="1">15-cis-phytoene synthase</fullName>
    </submittedName>
</protein>
<dbReference type="SFLD" id="SFLDG01212">
    <property type="entry name" value="Phytoene_synthase_like"/>
    <property type="match status" value="1"/>
</dbReference>
<comment type="caution">
    <text evidence="1">The sequence shown here is derived from an EMBL/GenBank/DDBJ whole genome shotgun (WGS) entry which is preliminary data.</text>
</comment>
<organism evidence="1 2">
    <name type="scientific">Novipirellula caenicola</name>
    <dbReference type="NCBI Taxonomy" id="1536901"/>
    <lineage>
        <taxon>Bacteria</taxon>
        <taxon>Pseudomonadati</taxon>
        <taxon>Planctomycetota</taxon>
        <taxon>Planctomycetia</taxon>
        <taxon>Pirellulales</taxon>
        <taxon>Pirellulaceae</taxon>
        <taxon>Novipirellula</taxon>
    </lineage>
</organism>
<dbReference type="PANTHER" id="PTHR31480">
    <property type="entry name" value="BIFUNCTIONAL LYCOPENE CYCLASE/PHYTOENE SYNTHASE"/>
    <property type="match status" value="1"/>
</dbReference>
<dbReference type="SUPFAM" id="SSF48576">
    <property type="entry name" value="Terpenoid synthases"/>
    <property type="match status" value="1"/>
</dbReference>
<dbReference type="InterPro" id="IPR044843">
    <property type="entry name" value="Trans_IPPS_bact-type"/>
</dbReference>
<dbReference type="EMBL" id="BAABRO010000003">
    <property type="protein sequence ID" value="GAA5506427.1"/>
    <property type="molecule type" value="Genomic_DNA"/>
</dbReference>
<dbReference type="NCBIfam" id="TIGR03464">
    <property type="entry name" value="HpnC"/>
    <property type="match status" value="1"/>
</dbReference>
<dbReference type="InterPro" id="IPR002060">
    <property type="entry name" value="Squ/phyt_synthse"/>
</dbReference>
<name>A0ABP9VML2_9BACT</name>
<sequence>MKGDSLQQAERECRRIALSHYENFLVASVLMPGRLKQPFYNVYAFCRTADDLADGSATPQQALRSLEQCQASLDATFAGRPPAGIFTALAATIEQFQLEKQPFDDLLDAFRQDQRKRRYETVDELLDYCRRSANPVGRIVLQLAAVDADREALDRSDQICTGLQLANFWQDVARDHAIGRIYLPQSELRASGISEDMVSEMVQQQSTPPVMKTVIEALCVRTQTYFDRGEPLCDHVPKWLGRNLRLFVGGGRATLAAIRAIDFDVLRVRPRVSKATQAGLILRSLVGR</sequence>
<dbReference type="Proteomes" id="UP001416858">
    <property type="component" value="Unassembled WGS sequence"/>
</dbReference>
<proteinExistence type="predicted"/>
<dbReference type="RefSeq" id="WP_345683375.1">
    <property type="nucleotide sequence ID" value="NZ_BAABRO010000003.1"/>
</dbReference>
<evidence type="ECO:0000313" key="1">
    <source>
        <dbReference type="EMBL" id="GAA5506427.1"/>
    </source>
</evidence>